<evidence type="ECO:0008006" key="4">
    <source>
        <dbReference type="Google" id="ProtNLM"/>
    </source>
</evidence>
<feature type="transmembrane region" description="Helical" evidence="1">
    <location>
        <begin position="15"/>
        <end position="36"/>
    </location>
</feature>
<evidence type="ECO:0000313" key="3">
    <source>
        <dbReference type="Proteomes" id="UP001231941"/>
    </source>
</evidence>
<dbReference type="RefSeq" id="WP_305991182.1">
    <property type="nucleotide sequence ID" value="NZ_JAVAMP010000002.1"/>
</dbReference>
<sequence>MLNVEFIPLEESPTILPFLLLIILIAGVIGIMLVTYKGIRFFIDLKKELKSINEKLDKNNS</sequence>
<protein>
    <recommendedName>
        <fullName evidence="4">Lipopolysaccharide assembly protein A domain-containing protein</fullName>
    </recommendedName>
</protein>
<gene>
    <name evidence="2" type="ORF">Q5Y73_07195</name>
</gene>
<keyword evidence="3" id="KW-1185">Reference proteome</keyword>
<keyword evidence="1" id="KW-1133">Transmembrane helix</keyword>
<dbReference type="Proteomes" id="UP001231941">
    <property type="component" value="Unassembled WGS sequence"/>
</dbReference>
<comment type="caution">
    <text evidence="2">The sequence shown here is derived from an EMBL/GenBank/DDBJ whole genome shotgun (WGS) entry which is preliminary data.</text>
</comment>
<reference evidence="2 3" key="1">
    <citation type="submission" date="2023-08" db="EMBL/GenBank/DDBJ databases">
        <authorList>
            <person name="Park J.-S."/>
        </authorList>
    </citation>
    <scope>NUCLEOTIDE SEQUENCE [LARGE SCALE GENOMIC DNA]</scope>
    <source>
        <strain evidence="2 3">2205SS18-9</strain>
    </source>
</reference>
<dbReference type="EMBL" id="JAVAMP010000002">
    <property type="protein sequence ID" value="MDP5273885.1"/>
    <property type="molecule type" value="Genomic_DNA"/>
</dbReference>
<evidence type="ECO:0000256" key="1">
    <source>
        <dbReference type="SAM" id="Phobius"/>
    </source>
</evidence>
<organism evidence="2 3">
    <name type="scientific">Chengkuizengella axinellae</name>
    <dbReference type="NCBI Taxonomy" id="3064388"/>
    <lineage>
        <taxon>Bacteria</taxon>
        <taxon>Bacillati</taxon>
        <taxon>Bacillota</taxon>
        <taxon>Bacilli</taxon>
        <taxon>Bacillales</taxon>
        <taxon>Paenibacillaceae</taxon>
        <taxon>Chengkuizengella</taxon>
    </lineage>
</organism>
<keyword evidence="1" id="KW-0812">Transmembrane</keyword>
<keyword evidence="1" id="KW-0472">Membrane</keyword>
<proteinExistence type="predicted"/>
<evidence type="ECO:0000313" key="2">
    <source>
        <dbReference type="EMBL" id="MDP5273885.1"/>
    </source>
</evidence>
<accession>A0ABT9IYK0</accession>
<name>A0ABT9IYK0_9BACL</name>